<dbReference type="GO" id="GO:0016020">
    <property type="term" value="C:membrane"/>
    <property type="evidence" value="ECO:0007669"/>
    <property type="project" value="InterPro"/>
</dbReference>
<keyword evidence="3" id="KW-1185">Reference proteome</keyword>
<feature type="region of interest" description="Disordered" evidence="1">
    <location>
        <begin position="130"/>
        <end position="188"/>
    </location>
</feature>
<accession>I4VUT6</accession>
<gene>
    <name evidence="2" type="ORF">UU7_14790</name>
</gene>
<dbReference type="Pfam" id="PF02325">
    <property type="entry name" value="CCB3_YggT"/>
    <property type="match status" value="1"/>
</dbReference>
<reference evidence="2 3" key="1">
    <citation type="journal article" date="2012" name="J. Bacteriol.">
        <title>Genome sequences for six rhodanobacter strains, isolated from soils and the terrestrial subsurface, with variable denitrification capabilities.</title>
        <authorList>
            <person name="Kostka J.E."/>
            <person name="Green S.J."/>
            <person name="Rishishwar L."/>
            <person name="Prakash O."/>
            <person name="Katz L.S."/>
            <person name="Marino-Ramirez L."/>
            <person name="Jordan I.K."/>
            <person name="Munk C."/>
            <person name="Ivanova N."/>
            <person name="Mikhailova N."/>
            <person name="Watson D.B."/>
            <person name="Brown S.D."/>
            <person name="Palumbo A.V."/>
            <person name="Brooks S.C."/>
        </authorList>
    </citation>
    <scope>NUCLEOTIDE SEQUENCE [LARGE SCALE GENOMIC DNA]</scope>
    <source>
        <strain evidence="2 3">B39</strain>
    </source>
</reference>
<dbReference type="InterPro" id="IPR003425">
    <property type="entry name" value="CCB3/YggT"/>
</dbReference>
<dbReference type="AlphaFoldDB" id="I4VUT6"/>
<proteinExistence type="predicted"/>
<feature type="compositionally biased region" description="Basic and acidic residues" evidence="1">
    <location>
        <begin position="154"/>
        <end position="178"/>
    </location>
</feature>
<dbReference type="EMBL" id="AJXT01000047">
    <property type="protein sequence ID" value="EIL90977.1"/>
    <property type="molecule type" value="Genomic_DNA"/>
</dbReference>
<evidence type="ECO:0000313" key="2">
    <source>
        <dbReference type="EMBL" id="EIL90977.1"/>
    </source>
</evidence>
<dbReference type="Proteomes" id="UP000003226">
    <property type="component" value="Unassembled WGS sequence"/>
</dbReference>
<dbReference type="eggNOG" id="COG0762">
    <property type="taxonomic scope" value="Bacteria"/>
</dbReference>
<evidence type="ECO:0000256" key="1">
    <source>
        <dbReference type="SAM" id="MobiDB-lite"/>
    </source>
</evidence>
<comment type="caution">
    <text evidence="2">The sequence shown here is derived from an EMBL/GenBank/DDBJ whole genome shotgun (WGS) entry which is preliminary data.</text>
</comment>
<dbReference type="STRING" id="1163407.UU7_14790"/>
<protein>
    <recommendedName>
        <fullName evidence="4">YggT family protein</fullName>
    </recommendedName>
</protein>
<evidence type="ECO:0000313" key="3">
    <source>
        <dbReference type="Proteomes" id="UP000003226"/>
    </source>
</evidence>
<organism evidence="2 3">
    <name type="scientific">Rhodanobacter spathiphylli B39</name>
    <dbReference type="NCBI Taxonomy" id="1163407"/>
    <lineage>
        <taxon>Bacteria</taxon>
        <taxon>Pseudomonadati</taxon>
        <taxon>Pseudomonadota</taxon>
        <taxon>Gammaproteobacteria</taxon>
        <taxon>Lysobacterales</taxon>
        <taxon>Rhodanobacteraceae</taxon>
        <taxon>Rhodanobacter</taxon>
    </lineage>
</organism>
<sequence length="197" mass="20799">MSYLLNALSMLIELVFEAAVTLLLLRVAAEACRADFHNPLSQFIYRYTNPVLAPIRRVLPNWRRINLAALLLAWLAMLLKPAAVRPARGDAEPARPDRAGAGRTARLHPAVLSGADLRLVPAEHVLGGSAPSVAQTGRNPGGTAAAPVARQAGRRADRLRADGGDDRVAAGAPADRRTAAGSGGAVGTGRLRFPLRL</sequence>
<name>I4VUT6_9GAMM</name>
<evidence type="ECO:0008006" key="4">
    <source>
        <dbReference type="Google" id="ProtNLM"/>
    </source>
</evidence>